<comment type="caution">
    <text evidence="2">The sequence shown here is derived from an EMBL/GenBank/DDBJ whole genome shotgun (WGS) entry which is preliminary data.</text>
</comment>
<evidence type="ECO:0000256" key="1">
    <source>
        <dbReference type="SAM" id="MobiDB-lite"/>
    </source>
</evidence>
<protein>
    <recommendedName>
        <fullName evidence="3">Alkaline shock protein 23</fullName>
    </recommendedName>
</protein>
<dbReference type="AlphaFoldDB" id="A0A644WCY1"/>
<feature type="compositionally biased region" description="Basic and acidic residues" evidence="1">
    <location>
        <begin position="149"/>
        <end position="158"/>
    </location>
</feature>
<evidence type="ECO:0000313" key="2">
    <source>
        <dbReference type="EMBL" id="MPM01660.1"/>
    </source>
</evidence>
<proteinExistence type="predicted"/>
<reference evidence="2" key="1">
    <citation type="submission" date="2019-08" db="EMBL/GenBank/DDBJ databases">
        <authorList>
            <person name="Kucharzyk K."/>
            <person name="Murdoch R.W."/>
            <person name="Higgins S."/>
            <person name="Loffler F."/>
        </authorList>
    </citation>
    <scope>NUCLEOTIDE SEQUENCE</scope>
</reference>
<organism evidence="2">
    <name type="scientific">bioreactor metagenome</name>
    <dbReference type="NCBI Taxonomy" id="1076179"/>
    <lineage>
        <taxon>unclassified sequences</taxon>
        <taxon>metagenomes</taxon>
        <taxon>ecological metagenomes</taxon>
    </lineage>
</organism>
<gene>
    <name evidence="2" type="ORF">SDC9_47900</name>
</gene>
<dbReference type="PANTHER" id="PTHR34297:SF2">
    <property type="entry name" value="ASP23_GLS24 FAMILY ENVELOPE STRESS RESPONSE PROTEIN"/>
    <property type="match status" value="1"/>
</dbReference>
<evidence type="ECO:0008006" key="3">
    <source>
        <dbReference type="Google" id="ProtNLM"/>
    </source>
</evidence>
<sequence length="158" mass="16882">MTEEKDLDKRRSDIEQEVIPDEVGSVKIADEVLSIVAGLAVSEISGVAGMSGGIVGGITEMLGKQNFSKGVKVITTGKSVTVEIYVIVKYGFNIPDVAIAIQEKVKTSIENMTGFDVVAVDVHVEGIRRQDDTALEKDIAGDDTGTLEEDSKTEVIEP</sequence>
<dbReference type="Pfam" id="PF03780">
    <property type="entry name" value="Asp23"/>
    <property type="match status" value="1"/>
</dbReference>
<feature type="region of interest" description="Disordered" evidence="1">
    <location>
        <begin position="138"/>
        <end position="158"/>
    </location>
</feature>
<name>A0A644WCY1_9ZZZZ</name>
<dbReference type="EMBL" id="VSSQ01000812">
    <property type="protein sequence ID" value="MPM01660.1"/>
    <property type="molecule type" value="Genomic_DNA"/>
</dbReference>
<dbReference type="InterPro" id="IPR005531">
    <property type="entry name" value="Asp23"/>
</dbReference>
<dbReference type="PANTHER" id="PTHR34297">
    <property type="entry name" value="HYPOTHETICAL CYTOSOLIC PROTEIN-RELATED"/>
    <property type="match status" value="1"/>
</dbReference>
<accession>A0A644WCY1</accession>